<dbReference type="EMBL" id="JAHHIF010000057">
    <property type="protein sequence ID" value="MBW4548227.1"/>
    <property type="molecule type" value="Genomic_DNA"/>
</dbReference>
<feature type="domain" description="Ketoreductase" evidence="3">
    <location>
        <begin position="9"/>
        <end position="194"/>
    </location>
</feature>
<dbReference type="NCBIfam" id="NF005495">
    <property type="entry name" value="PRK07109.1"/>
    <property type="match status" value="1"/>
</dbReference>
<dbReference type="Proteomes" id="UP000753908">
    <property type="component" value="Unassembled WGS sequence"/>
</dbReference>
<gene>
    <name evidence="4" type="ORF">KME25_27860</name>
</gene>
<dbReference type="InterPro" id="IPR036291">
    <property type="entry name" value="NAD(P)-bd_dom_sf"/>
</dbReference>
<dbReference type="PANTHER" id="PTHR44196">
    <property type="entry name" value="DEHYDROGENASE/REDUCTASE SDR FAMILY MEMBER 7B"/>
    <property type="match status" value="1"/>
</dbReference>
<dbReference type="PRINTS" id="PR00081">
    <property type="entry name" value="GDHRDH"/>
</dbReference>
<comment type="similarity">
    <text evidence="1">Belongs to the short-chain dehydrogenases/reductases (SDR) family.</text>
</comment>
<evidence type="ECO:0000259" key="3">
    <source>
        <dbReference type="SMART" id="SM00822"/>
    </source>
</evidence>
<dbReference type="InterPro" id="IPR020904">
    <property type="entry name" value="Sc_DH/Rdtase_CS"/>
</dbReference>
<organism evidence="4 5">
    <name type="scientific">Symplocastrum torsivum CPER-KK1</name>
    <dbReference type="NCBI Taxonomy" id="450513"/>
    <lineage>
        <taxon>Bacteria</taxon>
        <taxon>Bacillati</taxon>
        <taxon>Cyanobacteriota</taxon>
        <taxon>Cyanophyceae</taxon>
        <taxon>Oscillatoriophycideae</taxon>
        <taxon>Oscillatoriales</taxon>
        <taxon>Microcoleaceae</taxon>
        <taxon>Symplocastrum</taxon>
    </lineage>
</organism>
<dbReference type="SMART" id="SM00822">
    <property type="entry name" value="PKS_KR"/>
    <property type="match status" value="1"/>
</dbReference>
<evidence type="ECO:0000313" key="4">
    <source>
        <dbReference type="EMBL" id="MBW4548227.1"/>
    </source>
</evidence>
<dbReference type="GO" id="GO:0016491">
    <property type="term" value="F:oxidoreductase activity"/>
    <property type="evidence" value="ECO:0007669"/>
    <property type="project" value="UniProtKB-KW"/>
</dbReference>
<proteinExistence type="inferred from homology"/>
<reference evidence="4" key="2">
    <citation type="journal article" date="2022" name="Microbiol. Resour. Announc.">
        <title>Metagenome Sequencing to Explore Phylogenomics of Terrestrial Cyanobacteria.</title>
        <authorList>
            <person name="Ward R.D."/>
            <person name="Stajich J.E."/>
            <person name="Johansen J.R."/>
            <person name="Huntemann M."/>
            <person name="Clum A."/>
            <person name="Foster B."/>
            <person name="Foster B."/>
            <person name="Roux S."/>
            <person name="Palaniappan K."/>
            <person name="Varghese N."/>
            <person name="Mukherjee S."/>
            <person name="Reddy T.B.K."/>
            <person name="Daum C."/>
            <person name="Copeland A."/>
            <person name="Chen I.A."/>
            <person name="Ivanova N.N."/>
            <person name="Kyrpides N.C."/>
            <person name="Shapiro N."/>
            <person name="Eloe-Fadrosh E.A."/>
            <person name="Pietrasiak N."/>
        </authorList>
    </citation>
    <scope>NUCLEOTIDE SEQUENCE</scope>
    <source>
        <strain evidence="4">CPER-KK1</strain>
    </source>
</reference>
<dbReference type="Pfam" id="PF00106">
    <property type="entry name" value="adh_short"/>
    <property type="match status" value="1"/>
</dbReference>
<accession>A0A951PQU1</accession>
<evidence type="ECO:0000313" key="5">
    <source>
        <dbReference type="Proteomes" id="UP000753908"/>
    </source>
</evidence>
<dbReference type="Gene3D" id="3.40.50.720">
    <property type="entry name" value="NAD(P)-binding Rossmann-like Domain"/>
    <property type="match status" value="1"/>
</dbReference>
<dbReference type="CDD" id="cd05360">
    <property type="entry name" value="SDR_c3"/>
    <property type="match status" value="1"/>
</dbReference>
<dbReference type="GO" id="GO:0016020">
    <property type="term" value="C:membrane"/>
    <property type="evidence" value="ECO:0007669"/>
    <property type="project" value="TreeGrafter"/>
</dbReference>
<name>A0A951PQU1_9CYAN</name>
<reference evidence="4" key="1">
    <citation type="submission" date="2021-05" db="EMBL/GenBank/DDBJ databases">
        <authorList>
            <person name="Pietrasiak N."/>
            <person name="Ward R."/>
            <person name="Stajich J.E."/>
            <person name="Kurbessoian T."/>
        </authorList>
    </citation>
    <scope>NUCLEOTIDE SEQUENCE</scope>
    <source>
        <strain evidence="4">CPER-KK1</strain>
    </source>
</reference>
<protein>
    <submittedName>
        <fullName evidence="4">SDR family oxidoreductase</fullName>
    </submittedName>
</protein>
<dbReference type="InterPro" id="IPR002347">
    <property type="entry name" value="SDR_fam"/>
</dbReference>
<dbReference type="SUPFAM" id="SSF51735">
    <property type="entry name" value="NAD(P)-binding Rossmann-fold domains"/>
    <property type="match status" value="1"/>
</dbReference>
<dbReference type="PROSITE" id="PS00061">
    <property type="entry name" value="ADH_SHORT"/>
    <property type="match status" value="1"/>
</dbReference>
<dbReference type="AlphaFoldDB" id="A0A951PQU1"/>
<comment type="caution">
    <text evidence="4">The sequence shown here is derived from an EMBL/GenBank/DDBJ whole genome shotgun (WGS) entry which is preliminary data.</text>
</comment>
<sequence>MQLKPINQQVVAVVGASSGIGRATALQFAKRGAKVVVSGRSEAKLASLVDEIRGFGAEASAIVADVSVFDQVKAIADHTVEVYGRLDTWVHVPAIGLFATFDNITPEEFKHVIDVDLMGQVYGAMAALPHLKREGRGALIHISSMEGRRSLPYQSAYSAAKHGIEGFTEAMRVELQHEKIPISVTSVKPAVINTPFWNNGLTKLGVKPAGIPPYYDPRLVADAILHVAEHPTRDFFVGDAARALDALQRLSPELVDSLLLLIGFPLQQTDQPKSPEDRNNFYEPVPDDTRIDGDFNNQVIPSVSDWLDKNPVVKWGAVAGVAALALLATQVGKDGGRV</sequence>
<evidence type="ECO:0000256" key="1">
    <source>
        <dbReference type="ARBA" id="ARBA00006484"/>
    </source>
</evidence>
<dbReference type="PANTHER" id="PTHR44196:SF1">
    <property type="entry name" value="DEHYDROGENASE_REDUCTASE SDR FAMILY MEMBER 7B"/>
    <property type="match status" value="1"/>
</dbReference>
<keyword evidence="2" id="KW-0560">Oxidoreductase</keyword>
<dbReference type="InterPro" id="IPR057326">
    <property type="entry name" value="KR_dom"/>
</dbReference>
<evidence type="ECO:0000256" key="2">
    <source>
        <dbReference type="ARBA" id="ARBA00023002"/>
    </source>
</evidence>